<feature type="transmembrane region" description="Helical" evidence="10">
    <location>
        <begin position="1145"/>
        <end position="1165"/>
    </location>
</feature>
<feature type="transmembrane region" description="Helical" evidence="10">
    <location>
        <begin position="633"/>
        <end position="652"/>
    </location>
</feature>
<dbReference type="GO" id="GO:0016887">
    <property type="term" value="F:ATP hydrolysis activity"/>
    <property type="evidence" value="ECO:0007669"/>
    <property type="project" value="InterPro"/>
</dbReference>
<dbReference type="PANTHER" id="PTHR19241">
    <property type="entry name" value="ATP-BINDING CASSETTE TRANSPORTER"/>
    <property type="match status" value="1"/>
</dbReference>
<evidence type="ECO:0000256" key="2">
    <source>
        <dbReference type="ARBA" id="ARBA00006012"/>
    </source>
</evidence>
<dbReference type="Pfam" id="PF00005">
    <property type="entry name" value="ABC_tran"/>
    <property type="match status" value="2"/>
</dbReference>
<evidence type="ECO:0000259" key="11">
    <source>
        <dbReference type="PROSITE" id="PS50893"/>
    </source>
</evidence>
<evidence type="ECO:0000256" key="1">
    <source>
        <dbReference type="ARBA" id="ARBA00004141"/>
    </source>
</evidence>
<dbReference type="SUPFAM" id="SSF52540">
    <property type="entry name" value="P-loop containing nucleoside triphosphate hydrolases"/>
    <property type="match status" value="2"/>
</dbReference>
<evidence type="ECO:0000256" key="4">
    <source>
        <dbReference type="ARBA" id="ARBA00022448"/>
    </source>
</evidence>
<feature type="transmembrane region" description="Helical" evidence="10">
    <location>
        <begin position="600"/>
        <end position="621"/>
    </location>
</feature>
<dbReference type="CDD" id="cd03232">
    <property type="entry name" value="ABCG_PDR_domain2"/>
    <property type="match status" value="1"/>
</dbReference>
<feature type="transmembrane region" description="Helical" evidence="10">
    <location>
        <begin position="1310"/>
        <end position="1328"/>
    </location>
</feature>
<reference evidence="12 13" key="1">
    <citation type="journal article" date="2023" name="Nat. Commun.">
        <title>Origin of minicircular mitochondrial genomes in red algae.</title>
        <authorList>
            <person name="Lee Y."/>
            <person name="Cho C.H."/>
            <person name="Lee Y.M."/>
            <person name="Park S.I."/>
            <person name="Yang J.H."/>
            <person name="West J.A."/>
            <person name="Bhattacharya D."/>
            <person name="Yoon H.S."/>
        </authorList>
    </citation>
    <scope>NUCLEOTIDE SEQUENCE [LARGE SCALE GENOMIC DNA]</scope>
    <source>
        <strain evidence="12 13">CCMP1338</strain>
        <tissue evidence="12">Whole cell</tissue>
    </source>
</reference>
<evidence type="ECO:0000256" key="5">
    <source>
        <dbReference type="ARBA" id="ARBA00022692"/>
    </source>
</evidence>
<gene>
    <name evidence="12" type="ORF">NDN08_000640</name>
</gene>
<dbReference type="InterPro" id="IPR013525">
    <property type="entry name" value="ABC2_TM"/>
</dbReference>
<evidence type="ECO:0000256" key="7">
    <source>
        <dbReference type="ARBA" id="ARBA00022840"/>
    </source>
</evidence>
<keyword evidence="4" id="KW-0813">Transport</keyword>
<comment type="caution">
    <text evidence="12">The sequence shown here is derived from an EMBL/GenBank/DDBJ whole genome shotgun (WGS) entry which is preliminary data.</text>
</comment>
<feature type="transmembrane region" description="Helical" evidence="10">
    <location>
        <begin position="520"/>
        <end position="542"/>
    </location>
</feature>
<evidence type="ECO:0000256" key="8">
    <source>
        <dbReference type="ARBA" id="ARBA00022989"/>
    </source>
</evidence>
<dbReference type="InterPro" id="IPR003593">
    <property type="entry name" value="AAA+_ATPase"/>
</dbReference>
<feature type="transmembrane region" description="Helical" evidence="10">
    <location>
        <begin position="1229"/>
        <end position="1247"/>
    </location>
</feature>
<dbReference type="SMART" id="SM00382">
    <property type="entry name" value="AAA"/>
    <property type="match status" value="2"/>
</dbReference>
<protein>
    <recommendedName>
        <fullName evidence="3">Probable ATP-dependent transporter ycf16</fullName>
    </recommendedName>
</protein>
<proteinExistence type="inferred from homology"/>
<keyword evidence="13" id="KW-1185">Reference proteome</keyword>
<feature type="transmembrane region" description="Helical" evidence="10">
    <location>
        <begin position="1282"/>
        <end position="1303"/>
    </location>
</feature>
<evidence type="ECO:0000256" key="3">
    <source>
        <dbReference type="ARBA" id="ARBA00014334"/>
    </source>
</evidence>
<dbReference type="GO" id="GO:0140359">
    <property type="term" value="F:ABC-type transporter activity"/>
    <property type="evidence" value="ECO:0007669"/>
    <property type="project" value="InterPro"/>
</dbReference>
<evidence type="ECO:0000256" key="9">
    <source>
        <dbReference type="ARBA" id="ARBA00023136"/>
    </source>
</evidence>
<feature type="domain" description="ABC transporter" evidence="11">
    <location>
        <begin position="134"/>
        <end position="383"/>
    </location>
</feature>
<keyword evidence="9 10" id="KW-0472">Membrane</keyword>
<dbReference type="Gene3D" id="3.40.50.300">
    <property type="entry name" value="P-loop containing nucleotide triphosphate hydrolases"/>
    <property type="match status" value="2"/>
</dbReference>
<dbReference type="EMBL" id="JAMWBK010000006">
    <property type="protein sequence ID" value="KAJ8904112.1"/>
    <property type="molecule type" value="Genomic_DNA"/>
</dbReference>
<evidence type="ECO:0000313" key="12">
    <source>
        <dbReference type="EMBL" id="KAJ8904112.1"/>
    </source>
</evidence>
<dbReference type="Proteomes" id="UP001157974">
    <property type="component" value="Unassembled WGS sequence"/>
</dbReference>
<keyword evidence="8 10" id="KW-1133">Transmembrane helix</keyword>
<feature type="transmembrane region" description="Helical" evidence="10">
    <location>
        <begin position="727"/>
        <end position="750"/>
    </location>
</feature>
<feature type="transmembrane region" description="Helical" evidence="10">
    <location>
        <begin position="485"/>
        <end position="508"/>
    </location>
</feature>
<evidence type="ECO:0000313" key="13">
    <source>
        <dbReference type="Proteomes" id="UP001157974"/>
    </source>
</evidence>
<dbReference type="InterPro" id="IPR027417">
    <property type="entry name" value="P-loop_NTPase"/>
</dbReference>
<dbReference type="InterPro" id="IPR034003">
    <property type="entry name" value="ABCG_PDR_2"/>
</dbReference>
<dbReference type="InterPro" id="IPR043926">
    <property type="entry name" value="ABCG_dom"/>
</dbReference>
<feature type="transmembrane region" description="Helical" evidence="10">
    <location>
        <begin position="1395"/>
        <end position="1417"/>
    </location>
</feature>
<dbReference type="Pfam" id="PF19055">
    <property type="entry name" value="ABC2_membrane_7"/>
    <property type="match status" value="1"/>
</dbReference>
<dbReference type="GO" id="GO:0016020">
    <property type="term" value="C:membrane"/>
    <property type="evidence" value="ECO:0007669"/>
    <property type="project" value="UniProtKB-SubCell"/>
</dbReference>
<keyword evidence="7" id="KW-0067">ATP-binding</keyword>
<comment type="subcellular location">
    <subcellularLocation>
        <location evidence="1">Membrane</location>
        <topology evidence="1">Multi-pass membrane protein</topology>
    </subcellularLocation>
</comment>
<comment type="similarity">
    <text evidence="2">Belongs to the ABC transporter superfamily. ABCG family. PDR (TC 3.A.1.205) subfamily.</text>
</comment>
<accession>A0AAV8US69</accession>
<sequence length="1425" mass="159290">MDGVLHNAYYKFRSLLGLEKDRELYSFKEEIETKYGRWYDDARMDPWSGSFDMKARQEMEDRIFDDFIGLAPGGLSISWKNVSWDPSFSLSSFFVLPYADYIEKSQVSAEVPLEEVTGFDTVWTSFQRPVMSTARRASCTERPEDWHRVVSNMSGYVEGGEIVLIQAPPGGGASSFMNLVSGKTELFKDVHGEVLYNGENIWDKEIMQLYKHSLQAVKQEDQHYPMLTVRQTLAFAASCGIPDFLPYAEVIRQHRVEVVARALGIGHTLDTPVGDASLRGVSGGERKRVTIAEAICGTLGSVFFMDNISKGLDAATTLDICRSIQDFAHQYNAIVFVSLQQLGNDAFELFDKVLLLDQGKSIYFGPTEKIEGYFESLGFQRPASRSIADFILSVSDPGMSQSVANPARINDIPKSVDEFVEKYESSEIYADIEARLEEGVCGRAGKIVDLDESMKEVLRRDSLQNSRAQFVTLLKRFSRMTWERTTVIITVTIQVILALIVGTLFLQVPLNATGAFVRASVLFLAAVYYSISTATVVAKSFYSLPIYLKQKEARYYQSLPFHFAGIVDAWSLNLPVVFIFSTIVYFMVGLNLADSGLRFAYFYFMMLTLVTNLDLIGRLVSTLFSTDQGALNIVNFIVIAFTVYSGFLIPLARVRPYFVWIYWISPLQYCFRGLAYNEFVGLEFTCAEDELLPAGNSNIPLEDRRCPVESGESYIENNYQFPPGVNWTGYALIYIWGVTFLYLIGIVLFANRQKYRWRKKTIVKLKDVNKTATVEVDAIADNAEESLTEQRSFQEAWLTWNGINYFVDYKGEKKQLLRDVSGYAIPGKLCALMGSSGAGKTTLMDVLARRKTKGDISGEILVNGFAQDMSFARMSGYVEQMDIHVSKTTVREAIKFSARLRIGNEFDEEQRNELLENTIDLLELREVQNDLVGEVGGKVGLSSDQRKRLTIAVELVTQPSVLFLDEPTSGLDSRAALRVISALRRVANTGCAVLCTIHQPAKEVFLAFDSLLLLHRGGKTVYFGELGDKASKLTAYFEGNGASPIKPGSNPADYMLEQIGAGVSKLKEGDETDWHEVWNQSNERAAVLDALVPAGDTKDEHPALLPSGLKEITYSSEYARGFWTQAFENGKRFLISYWRTPEFNFARIFSTVVQALLLGLSFLQVSDTQTGAQVLVSAAFMGGLTADVSLNAAVPNVIRERVVYYREVASKTYAASTYYFPLLLADQPFNFTSQILFSTIFYFMVGFRSSGYPFFLLLSLIYGSWAFATGAMFGSLSPSVDIGLLITPLAMSVLSLLSGFLIPRASIPGYYIWIYWMNPSAYYLSGVLKDVLTDLPFRCEEGELQSFTLPSEYSSCTEIPGGTYFDSSVSGECLFCPITNGNQVLAGFTVPDYNMWVSVGALVGFTLFARTVGLLAFRYLKFLNR</sequence>
<dbReference type="InterPro" id="IPR017871">
    <property type="entry name" value="ABC_transporter-like_CS"/>
</dbReference>
<feature type="transmembrane region" description="Helical" evidence="10">
    <location>
        <begin position="563"/>
        <end position="588"/>
    </location>
</feature>
<feature type="transmembrane region" description="Helical" evidence="10">
    <location>
        <begin position="1254"/>
        <end position="1276"/>
    </location>
</feature>
<keyword evidence="5 10" id="KW-0812">Transmembrane</keyword>
<dbReference type="GO" id="GO:0005524">
    <property type="term" value="F:ATP binding"/>
    <property type="evidence" value="ECO:0007669"/>
    <property type="project" value="UniProtKB-KW"/>
</dbReference>
<evidence type="ECO:0000256" key="10">
    <source>
        <dbReference type="SAM" id="Phobius"/>
    </source>
</evidence>
<evidence type="ECO:0000256" key="6">
    <source>
        <dbReference type="ARBA" id="ARBA00022741"/>
    </source>
</evidence>
<dbReference type="InterPro" id="IPR003439">
    <property type="entry name" value="ABC_transporter-like_ATP-bd"/>
</dbReference>
<feature type="domain" description="ABC transporter" evidence="11">
    <location>
        <begin position="798"/>
        <end position="1042"/>
    </location>
</feature>
<keyword evidence="6" id="KW-0547">Nucleotide-binding</keyword>
<name>A0AAV8US69_9RHOD</name>
<dbReference type="PROSITE" id="PS50893">
    <property type="entry name" value="ABC_TRANSPORTER_2"/>
    <property type="match status" value="2"/>
</dbReference>
<organism evidence="12 13">
    <name type="scientific">Rhodosorus marinus</name>
    <dbReference type="NCBI Taxonomy" id="101924"/>
    <lineage>
        <taxon>Eukaryota</taxon>
        <taxon>Rhodophyta</taxon>
        <taxon>Stylonematophyceae</taxon>
        <taxon>Stylonematales</taxon>
        <taxon>Stylonemataceae</taxon>
        <taxon>Rhodosorus</taxon>
    </lineage>
</organism>
<dbReference type="Pfam" id="PF01061">
    <property type="entry name" value="ABC2_membrane"/>
    <property type="match status" value="2"/>
</dbReference>
<dbReference type="PROSITE" id="PS00211">
    <property type="entry name" value="ABC_TRANSPORTER_1"/>
    <property type="match status" value="1"/>
</dbReference>